<proteinExistence type="inferred from homology"/>
<dbReference type="Proteomes" id="UP000315983">
    <property type="component" value="Unassembled WGS sequence"/>
</dbReference>
<dbReference type="EMBL" id="VFOL01000001">
    <property type="protein sequence ID" value="TQL37741.1"/>
    <property type="molecule type" value="Genomic_DNA"/>
</dbReference>
<dbReference type="InterPro" id="IPR012341">
    <property type="entry name" value="6hp_glycosidase-like_sf"/>
</dbReference>
<dbReference type="PANTHER" id="PTHR15108">
    <property type="entry name" value="N-ACYLGLUCOSAMINE-2-EPIMERASE"/>
    <property type="match status" value="1"/>
</dbReference>
<dbReference type="GO" id="GO:0016853">
    <property type="term" value="F:isomerase activity"/>
    <property type="evidence" value="ECO:0007669"/>
    <property type="project" value="UniProtKB-KW"/>
</dbReference>
<reference evidence="3 4" key="1">
    <citation type="submission" date="2019-06" db="EMBL/GenBank/DDBJ databases">
        <title>Sequencing the genomes of 1000 actinobacteria strains.</title>
        <authorList>
            <person name="Klenk H.-P."/>
        </authorList>
    </citation>
    <scope>NUCLEOTIDE SEQUENCE [LARGE SCALE GENOMIC DNA]</scope>
    <source>
        <strain evidence="3 4">DSM 44819</strain>
    </source>
</reference>
<name>A0A542XPF9_SALAC</name>
<accession>A0A542XPF9</accession>
<dbReference type="Pfam" id="PF07221">
    <property type="entry name" value="GlcNAc_2-epim"/>
    <property type="match status" value="1"/>
</dbReference>
<dbReference type="SUPFAM" id="SSF48208">
    <property type="entry name" value="Six-hairpin glycosidases"/>
    <property type="match status" value="1"/>
</dbReference>
<protein>
    <submittedName>
        <fullName evidence="3">Mannose/cellobiose epimerase-like protein (N-acyl-D-glucosamine 2-epimerase family)</fullName>
    </submittedName>
</protein>
<sequence length="425" mass="47927">MTEHLPTRPANSPDQITSTPHQRLLVTQADALLHAARASVRPEGGFWWVTERGEPDPREPLHTWIACRMTHVFALAHLGQAPDTAHGVDHGVATLRGTLRDARHGGWFSAVDLSGEPVTDRKSAYEHAFVLLAASSATRAGRPGAEQLLDEALNVVHDRFWDEAAGRTRESWNRDWSESEPYRGANSSMHMVEAFLAAGDVTGDRRWAQRALAICDHLVHDVAARHHWRLPEHFTTDWEPQLDYNLAQPADPFRPYGSTVGHWLEWARLLLHLETALAAPPAWLLDDARALFTAAVTRGWSVDGADGFVYTLDWTDQPVVRSRMHWVLAEAIGAAATLWRRTGDEHYEHWYHVFWDYAGRHLIDEDTGQWRHELDETNQPASLVWHGRPDVYHAYQAILLSQSPITPSLAGLFAPAPTNHVEEDR</sequence>
<dbReference type="Gene3D" id="1.50.10.10">
    <property type="match status" value="1"/>
</dbReference>
<dbReference type="GeneID" id="93772134"/>
<keyword evidence="2" id="KW-0413">Isomerase</keyword>
<dbReference type="RefSeq" id="WP_016813141.1">
    <property type="nucleotide sequence ID" value="NZ_BOQM01000022.1"/>
</dbReference>
<comment type="caution">
    <text evidence="3">The sequence shown here is derived from an EMBL/GenBank/DDBJ whole genome shotgun (WGS) entry which is preliminary data.</text>
</comment>
<evidence type="ECO:0000256" key="2">
    <source>
        <dbReference type="ARBA" id="ARBA00023235"/>
    </source>
</evidence>
<organism evidence="3 4">
    <name type="scientific">Salinispora arenicola</name>
    <dbReference type="NCBI Taxonomy" id="168697"/>
    <lineage>
        <taxon>Bacteria</taxon>
        <taxon>Bacillati</taxon>
        <taxon>Actinomycetota</taxon>
        <taxon>Actinomycetes</taxon>
        <taxon>Micromonosporales</taxon>
        <taxon>Micromonosporaceae</taxon>
        <taxon>Salinispora</taxon>
    </lineage>
</organism>
<evidence type="ECO:0000256" key="1">
    <source>
        <dbReference type="ARBA" id="ARBA00008558"/>
    </source>
</evidence>
<dbReference type="AlphaFoldDB" id="A0A542XPF9"/>
<evidence type="ECO:0000313" key="3">
    <source>
        <dbReference type="EMBL" id="TQL37741.1"/>
    </source>
</evidence>
<dbReference type="InterPro" id="IPR010819">
    <property type="entry name" value="AGE/CE"/>
</dbReference>
<gene>
    <name evidence="3" type="ORF">FB564_2910</name>
</gene>
<evidence type="ECO:0000313" key="4">
    <source>
        <dbReference type="Proteomes" id="UP000315983"/>
    </source>
</evidence>
<dbReference type="GO" id="GO:0005975">
    <property type="term" value="P:carbohydrate metabolic process"/>
    <property type="evidence" value="ECO:0007669"/>
    <property type="project" value="InterPro"/>
</dbReference>
<comment type="similarity">
    <text evidence="1">Belongs to the N-acylglucosamine 2-epimerase family.</text>
</comment>
<dbReference type="InterPro" id="IPR008928">
    <property type="entry name" value="6-hairpin_glycosidase_sf"/>
</dbReference>